<dbReference type="EMBL" id="JBHLTS010000021">
    <property type="protein sequence ID" value="MFC0514636.1"/>
    <property type="molecule type" value="Genomic_DNA"/>
</dbReference>
<evidence type="ECO:0000256" key="1">
    <source>
        <dbReference type="SAM" id="Phobius"/>
    </source>
</evidence>
<comment type="caution">
    <text evidence="2">The sequence shown here is derived from an EMBL/GenBank/DDBJ whole genome shotgun (WGS) entry which is preliminary data.</text>
</comment>
<keyword evidence="1" id="KW-1133">Transmembrane helix</keyword>
<evidence type="ECO:0008006" key="4">
    <source>
        <dbReference type="Google" id="ProtNLM"/>
    </source>
</evidence>
<keyword evidence="3" id="KW-1185">Reference proteome</keyword>
<protein>
    <recommendedName>
        <fullName evidence="4">DUF2254 domain-containing protein</fullName>
    </recommendedName>
</protein>
<evidence type="ECO:0000313" key="2">
    <source>
        <dbReference type="EMBL" id="MFC0514636.1"/>
    </source>
</evidence>
<sequence length="465" mass="54582">MFIRPKRSLRHQTQFKIYQKYPELKPGRLSFLKSYLNFLSDKKSWWAVFLNVLVIFLLLVYGHIPHLDFIELTTKTAETIVDQRTSNVATIISMTLAVIGLLLSNLAIKDSQTYKLLFLKSRLYFIIYYILSAIFCLIVGSTLRDTLSPERFKDLVLAGTYLALSILLLIGFLFSAIINFANSGNIQKILKAELIRETKNNIGKNLVIEYSREIFLKIMKDHKIDEYSLDISFSKWHGTTMGADNSEDKPLVYELDPFKRLSKWITNLFPKFSKRNTNHGNTIIEIEKQGVEFERSYKKQISKLEKRAGKKSRLRLWNYLLNIGKQIKWGVRNLFIARHYFPSPEKELKEKLIVDLDTKRLTRYLKKDPSTMQKYYTERISLDMATKSYTNFIYPNVLSRNKGIVDIQKCLKLKNADTLMSSINEYQQYFDTKMEEYSVEGKHKNIAQILDIYLEVYQLQMKFQS</sequence>
<keyword evidence="1" id="KW-0472">Membrane</keyword>
<dbReference type="Proteomes" id="UP001589828">
    <property type="component" value="Unassembled WGS sequence"/>
</dbReference>
<organism evidence="2 3">
    <name type="scientific">Mucilaginibacter angelicae</name>
    <dbReference type="NCBI Taxonomy" id="869718"/>
    <lineage>
        <taxon>Bacteria</taxon>
        <taxon>Pseudomonadati</taxon>
        <taxon>Bacteroidota</taxon>
        <taxon>Sphingobacteriia</taxon>
        <taxon>Sphingobacteriales</taxon>
        <taxon>Sphingobacteriaceae</taxon>
        <taxon>Mucilaginibacter</taxon>
    </lineage>
</organism>
<feature type="transmembrane region" description="Helical" evidence="1">
    <location>
        <begin position="45"/>
        <end position="64"/>
    </location>
</feature>
<feature type="transmembrane region" description="Helical" evidence="1">
    <location>
        <begin position="155"/>
        <end position="181"/>
    </location>
</feature>
<reference evidence="2 3" key="1">
    <citation type="submission" date="2024-09" db="EMBL/GenBank/DDBJ databases">
        <authorList>
            <person name="Sun Q."/>
            <person name="Mori K."/>
        </authorList>
    </citation>
    <scope>NUCLEOTIDE SEQUENCE [LARGE SCALE GENOMIC DNA]</scope>
    <source>
        <strain evidence="2 3">NCAIM B.02415</strain>
    </source>
</reference>
<keyword evidence="1" id="KW-0812">Transmembrane</keyword>
<gene>
    <name evidence="2" type="ORF">ACFFGT_10505</name>
</gene>
<feature type="transmembrane region" description="Helical" evidence="1">
    <location>
        <begin position="84"/>
        <end position="103"/>
    </location>
</feature>
<evidence type="ECO:0000313" key="3">
    <source>
        <dbReference type="Proteomes" id="UP001589828"/>
    </source>
</evidence>
<proteinExistence type="predicted"/>
<accession>A0ABV6L5C7</accession>
<dbReference type="RefSeq" id="WP_377022480.1">
    <property type="nucleotide sequence ID" value="NZ_JBHLTS010000021.1"/>
</dbReference>
<feature type="transmembrane region" description="Helical" evidence="1">
    <location>
        <begin position="123"/>
        <end position="143"/>
    </location>
</feature>
<name>A0ABV6L5C7_9SPHI</name>